<evidence type="ECO:0000256" key="9">
    <source>
        <dbReference type="ARBA" id="ARBA00022777"/>
    </source>
</evidence>
<keyword evidence="7" id="KW-0963">Cytoplasm</keyword>
<dbReference type="Gene3D" id="3.30.565.10">
    <property type="entry name" value="Histidine kinase-like ATPase, C-terminal domain"/>
    <property type="match status" value="1"/>
</dbReference>
<evidence type="ECO:0000256" key="13">
    <source>
        <dbReference type="ARBA" id="ARBA00024827"/>
    </source>
</evidence>
<comment type="caution">
    <text evidence="16">The sequence shown here is derived from an EMBL/GenBank/DDBJ whole genome shotgun (WGS) entry which is preliminary data.</text>
</comment>
<evidence type="ECO:0000256" key="8">
    <source>
        <dbReference type="ARBA" id="ARBA00022679"/>
    </source>
</evidence>
<keyword evidence="11" id="KW-0902">Two-component regulatory system</keyword>
<keyword evidence="12" id="KW-0411">Iron-sulfur</keyword>
<organism evidence="16 17">
    <name type="scientific">Pseudonocardia kongjuensis</name>
    <dbReference type="NCBI Taxonomy" id="102227"/>
    <lineage>
        <taxon>Bacteria</taxon>
        <taxon>Bacillati</taxon>
        <taxon>Actinomycetota</taxon>
        <taxon>Actinomycetes</taxon>
        <taxon>Pseudonocardiales</taxon>
        <taxon>Pseudonocardiaceae</taxon>
        <taxon>Pseudonocardia</taxon>
    </lineage>
</organism>
<dbReference type="SUPFAM" id="SSF55781">
    <property type="entry name" value="GAF domain-like"/>
    <property type="match status" value="1"/>
</dbReference>
<reference evidence="16 17" key="1">
    <citation type="journal article" date="2019" name="Int. J. Syst. Evol. Microbiol.">
        <title>The Global Catalogue of Microorganisms (GCM) 10K type strain sequencing project: providing services to taxonomists for standard genome sequencing and annotation.</title>
        <authorList>
            <consortium name="The Broad Institute Genomics Platform"/>
            <consortium name="The Broad Institute Genome Sequencing Center for Infectious Disease"/>
            <person name="Wu L."/>
            <person name="Ma J."/>
        </authorList>
    </citation>
    <scope>NUCLEOTIDE SEQUENCE [LARGE SCALE GENOMIC DNA]</scope>
    <source>
        <strain evidence="16 17">JCM 11896</strain>
    </source>
</reference>
<evidence type="ECO:0000256" key="11">
    <source>
        <dbReference type="ARBA" id="ARBA00023012"/>
    </source>
</evidence>
<dbReference type="Proteomes" id="UP001501414">
    <property type="component" value="Unassembled WGS sequence"/>
</dbReference>
<comment type="cofactor">
    <cofactor evidence="2">
        <name>[4Fe-4S] cluster</name>
        <dbReference type="ChEBI" id="CHEBI:49883"/>
    </cofactor>
</comment>
<evidence type="ECO:0000256" key="12">
    <source>
        <dbReference type="ARBA" id="ARBA00023014"/>
    </source>
</evidence>
<dbReference type="EC" id="2.7.13.3" evidence="4"/>
<dbReference type="SUPFAM" id="SSF55874">
    <property type="entry name" value="ATPase domain of HSP90 chaperone/DNA topoisomerase II/histidine kinase"/>
    <property type="match status" value="1"/>
</dbReference>
<evidence type="ECO:0000259" key="15">
    <source>
        <dbReference type="SMART" id="SM00065"/>
    </source>
</evidence>
<keyword evidence="10" id="KW-0408">Iron</keyword>
<evidence type="ECO:0000256" key="14">
    <source>
        <dbReference type="ARBA" id="ARBA00030800"/>
    </source>
</evidence>
<dbReference type="Gene3D" id="3.30.450.40">
    <property type="match status" value="1"/>
</dbReference>
<dbReference type="Pfam" id="PF02518">
    <property type="entry name" value="HATPase_c"/>
    <property type="match status" value="1"/>
</dbReference>
<dbReference type="PANTHER" id="PTHR24421:SF61">
    <property type="entry name" value="OXYGEN SENSOR HISTIDINE KINASE NREB"/>
    <property type="match status" value="1"/>
</dbReference>
<keyword evidence="17" id="KW-1185">Reference proteome</keyword>
<dbReference type="Pfam" id="PF13185">
    <property type="entry name" value="GAF_2"/>
    <property type="match status" value="1"/>
</dbReference>
<dbReference type="InterPro" id="IPR029016">
    <property type="entry name" value="GAF-like_dom_sf"/>
</dbReference>
<dbReference type="InterPro" id="IPR011712">
    <property type="entry name" value="Sig_transdc_His_kin_sub3_dim/P"/>
</dbReference>
<keyword evidence="8" id="KW-0808">Transferase</keyword>
<gene>
    <name evidence="16" type="ORF">GCM10009613_56380</name>
</gene>
<evidence type="ECO:0000256" key="6">
    <source>
        <dbReference type="ARBA" id="ARBA00022485"/>
    </source>
</evidence>
<evidence type="ECO:0000256" key="2">
    <source>
        <dbReference type="ARBA" id="ARBA00001966"/>
    </source>
</evidence>
<comment type="subcellular location">
    <subcellularLocation>
        <location evidence="3">Cytoplasm</location>
    </subcellularLocation>
</comment>
<keyword evidence="9" id="KW-0418">Kinase</keyword>
<feature type="domain" description="GAF" evidence="15">
    <location>
        <begin position="37"/>
        <end position="191"/>
    </location>
</feature>
<dbReference type="SMART" id="SM00065">
    <property type="entry name" value="GAF"/>
    <property type="match status" value="1"/>
</dbReference>
<dbReference type="EMBL" id="BAAAJK010000049">
    <property type="protein sequence ID" value="GAA1399990.1"/>
    <property type="molecule type" value="Genomic_DNA"/>
</dbReference>
<name>A0ABN1Y7J6_9PSEU</name>
<dbReference type="Gene3D" id="1.20.5.1930">
    <property type="match status" value="1"/>
</dbReference>
<evidence type="ECO:0000256" key="10">
    <source>
        <dbReference type="ARBA" id="ARBA00023004"/>
    </source>
</evidence>
<evidence type="ECO:0000256" key="7">
    <source>
        <dbReference type="ARBA" id="ARBA00022490"/>
    </source>
</evidence>
<accession>A0ABN1Y7J6</accession>
<dbReference type="InterPro" id="IPR050482">
    <property type="entry name" value="Sensor_HK_TwoCompSys"/>
</dbReference>
<sequence length="391" mass="39796">MGGMVSSGGPGGTGGTGGVPALGPVAGAHGGLVELLDRRAAMRAALAELAADGDVSWIAEPLTEGGDPAEAGACLVLGQIRGDRTDLLRGLRVPLGHGLTGKVYGTGRPASVEDYLRAKGITHTFDAHIEAEAVRRLLAVPVSRHGRTHGVIAVGARSDGSFGDRAVARVRAVADEAALAIAVAERSRLAREVAVHEERSRLAAELHDSVGALLFAIGSGMAGLAEAAGDDPELTDRLDRLRRQADQASTALRDSLRTLRASPAALALSVTLRADCAAFADRTGIPAELVVLDDPPVLTPDRTDVVVGAVRESLLNVEKHAMASAVVVTAGQRPGGGIVVAVTDDGVGLPPGHRPGLGLTSSADAAGRLGGSVRITSEPDGGATWRIELPC</sequence>
<evidence type="ECO:0000256" key="5">
    <source>
        <dbReference type="ARBA" id="ARBA00017322"/>
    </source>
</evidence>
<dbReference type="CDD" id="cd16917">
    <property type="entry name" value="HATPase_UhpB-NarQ-NarX-like"/>
    <property type="match status" value="1"/>
</dbReference>
<dbReference type="PANTHER" id="PTHR24421">
    <property type="entry name" value="NITRATE/NITRITE SENSOR PROTEIN NARX-RELATED"/>
    <property type="match status" value="1"/>
</dbReference>
<dbReference type="InterPro" id="IPR003594">
    <property type="entry name" value="HATPase_dom"/>
</dbReference>
<evidence type="ECO:0000256" key="4">
    <source>
        <dbReference type="ARBA" id="ARBA00012438"/>
    </source>
</evidence>
<dbReference type="Pfam" id="PF07730">
    <property type="entry name" value="HisKA_3"/>
    <property type="match status" value="1"/>
</dbReference>
<evidence type="ECO:0000313" key="16">
    <source>
        <dbReference type="EMBL" id="GAA1399990.1"/>
    </source>
</evidence>
<keyword evidence="6" id="KW-0004">4Fe-4S</keyword>
<dbReference type="InterPro" id="IPR003018">
    <property type="entry name" value="GAF"/>
</dbReference>
<dbReference type="InterPro" id="IPR036890">
    <property type="entry name" value="HATPase_C_sf"/>
</dbReference>
<evidence type="ECO:0000256" key="1">
    <source>
        <dbReference type="ARBA" id="ARBA00000085"/>
    </source>
</evidence>
<comment type="catalytic activity">
    <reaction evidence="1">
        <text>ATP + protein L-histidine = ADP + protein N-phospho-L-histidine.</text>
        <dbReference type="EC" id="2.7.13.3"/>
    </reaction>
</comment>
<evidence type="ECO:0000256" key="3">
    <source>
        <dbReference type="ARBA" id="ARBA00004496"/>
    </source>
</evidence>
<comment type="function">
    <text evidence="13">Member of the two-component regulatory system NreB/NreC involved in the control of dissimilatory nitrate/nitrite reduction in response to oxygen. NreB functions as a direct oxygen sensor histidine kinase which is autophosphorylated, in the absence of oxygen, probably at the conserved histidine residue, and transfers its phosphate group probably to a conserved aspartate residue of NreC. NreB/NreC activates the expression of the nitrate (narGHJI) and nitrite (nir) reductase operons, as well as the putative nitrate transporter gene narT.</text>
</comment>
<evidence type="ECO:0000313" key="17">
    <source>
        <dbReference type="Proteomes" id="UP001501414"/>
    </source>
</evidence>
<dbReference type="PRINTS" id="PR00344">
    <property type="entry name" value="BCTRLSENSOR"/>
</dbReference>
<keyword evidence="6" id="KW-0479">Metal-binding</keyword>
<proteinExistence type="predicted"/>
<dbReference type="InterPro" id="IPR004358">
    <property type="entry name" value="Sig_transdc_His_kin-like_C"/>
</dbReference>
<protein>
    <recommendedName>
        <fullName evidence="5">Oxygen sensor histidine kinase NreB</fullName>
        <ecNumber evidence="4">2.7.13.3</ecNumber>
    </recommendedName>
    <alternativeName>
        <fullName evidence="14">Nitrogen regulation protein B</fullName>
    </alternativeName>
</protein>